<accession>A0A4P6UXR1</accession>
<proteinExistence type="predicted"/>
<dbReference type="Proteomes" id="UP000293719">
    <property type="component" value="Chromosome"/>
</dbReference>
<evidence type="ECO:0000256" key="1">
    <source>
        <dbReference type="SAM" id="MobiDB-lite"/>
    </source>
</evidence>
<keyword evidence="3" id="KW-1185">Reference proteome</keyword>
<name>A0A4P6UXR1_9HYPH</name>
<evidence type="ECO:0000313" key="3">
    <source>
        <dbReference type="Proteomes" id="UP000293719"/>
    </source>
</evidence>
<dbReference type="GeneID" id="90766434"/>
<dbReference type="KEGG" id="rpod:E0E05_03925"/>
<sequence>MSTNRSPGIINQALGVEKDYTPEEIAAHDEWSDQQKLERLQKMKTDAIALQRAESEGMEGGEKMDLQSIERAIEAVKKSQSQADPGDGKKVRPEWTSGVQ</sequence>
<protein>
    <submittedName>
        <fullName evidence="2">Uncharacterized protein</fullName>
    </submittedName>
</protein>
<dbReference type="RefSeq" id="WP_039723662.1">
    <property type="nucleotide sequence ID" value="NZ_CP036532.1"/>
</dbReference>
<gene>
    <name evidence="2" type="ORF">E0E05_03925</name>
</gene>
<feature type="region of interest" description="Disordered" evidence="1">
    <location>
        <begin position="74"/>
        <end position="100"/>
    </location>
</feature>
<dbReference type="EMBL" id="CP036532">
    <property type="protein sequence ID" value="QBK29822.1"/>
    <property type="molecule type" value="Genomic_DNA"/>
</dbReference>
<reference evidence="2 3" key="1">
    <citation type="journal article" date="2017" name="Int. J. Syst. Evol. Microbiol.">
        <title>Roseitalea porphyridii gen. nov., sp. nov., isolated from a red alga, and reclassification of Hoeflea suaedae Chung et al. 2013 as Pseudohoeflea suaedae gen. nov., comb. nov.</title>
        <authorList>
            <person name="Hyeon J.W."/>
            <person name="Jeong S.E."/>
            <person name="Baek K."/>
            <person name="Jeon C.O."/>
        </authorList>
    </citation>
    <scope>NUCLEOTIDE SEQUENCE [LARGE SCALE GENOMIC DNA]</scope>
    <source>
        <strain evidence="2 3">MA7-20</strain>
    </source>
</reference>
<evidence type="ECO:0000313" key="2">
    <source>
        <dbReference type="EMBL" id="QBK29822.1"/>
    </source>
</evidence>
<dbReference type="AlphaFoldDB" id="A0A4P6UXR1"/>
<organism evidence="2 3">
    <name type="scientific">Roseitalea porphyridii</name>
    <dbReference type="NCBI Taxonomy" id="1852022"/>
    <lineage>
        <taxon>Bacteria</taxon>
        <taxon>Pseudomonadati</taxon>
        <taxon>Pseudomonadota</taxon>
        <taxon>Alphaproteobacteria</taxon>
        <taxon>Hyphomicrobiales</taxon>
        <taxon>Ahrensiaceae</taxon>
        <taxon>Roseitalea</taxon>
    </lineage>
</organism>
<dbReference type="OrthoDB" id="9909723at2"/>